<keyword evidence="2" id="KW-0805">Transcription regulation</keyword>
<dbReference type="InterPro" id="IPR036388">
    <property type="entry name" value="WH-like_DNA-bd_sf"/>
</dbReference>
<dbReference type="PANTHER" id="PTHR30346:SF28">
    <property type="entry name" value="HTH-TYPE TRANSCRIPTIONAL REGULATOR CYNR"/>
    <property type="match status" value="1"/>
</dbReference>
<evidence type="ECO:0000256" key="4">
    <source>
        <dbReference type="ARBA" id="ARBA00023159"/>
    </source>
</evidence>
<evidence type="ECO:0000256" key="3">
    <source>
        <dbReference type="ARBA" id="ARBA00023125"/>
    </source>
</evidence>
<evidence type="ECO:0000256" key="5">
    <source>
        <dbReference type="ARBA" id="ARBA00023163"/>
    </source>
</evidence>
<sequence>MNLKRAGYLVAVAEHLSFTRAATELFVAQSALSQQIKVLERELGVELFDRRGPRIALTPAGEVAVREAKYLLAAADRAAGRIRRAARGAGGTLTLALTRSWAGGRVGEAIAEFRRRPEVEVIEHRGFSAVNLRQVVDGAADVGVVRQPVDAVDGVTVRRVDTEPVRLAVPAGHPLAAAERIDPRDLDGEPMVLWPRENAPGFYDRLAGIWPGGTPRTVRHEADDELVLRAVADGVGVAPIPAGRAATIQVPGVVLRELAGPAVRLAVGIASLDENPNPAVADFLGIVDQLSPPVAPARRDR</sequence>
<keyword evidence="8" id="KW-1185">Reference proteome</keyword>
<dbReference type="CDD" id="cd08414">
    <property type="entry name" value="PBP2_LTTR_aromatics_like"/>
    <property type="match status" value="1"/>
</dbReference>
<gene>
    <name evidence="7" type="ORF">GCM10022231_34300</name>
</gene>
<evidence type="ECO:0000313" key="8">
    <source>
        <dbReference type="Proteomes" id="UP001418444"/>
    </source>
</evidence>
<accession>A0ABP7PRH4</accession>
<proteinExistence type="inferred from homology"/>
<dbReference type="InterPro" id="IPR036390">
    <property type="entry name" value="WH_DNA-bd_sf"/>
</dbReference>
<dbReference type="Gene3D" id="3.40.190.10">
    <property type="entry name" value="Periplasmic binding protein-like II"/>
    <property type="match status" value="2"/>
</dbReference>
<keyword evidence="5" id="KW-0804">Transcription</keyword>
<feature type="domain" description="HTH lysR-type" evidence="6">
    <location>
        <begin position="1"/>
        <end position="58"/>
    </location>
</feature>
<dbReference type="InterPro" id="IPR005119">
    <property type="entry name" value="LysR_subst-bd"/>
</dbReference>
<dbReference type="Proteomes" id="UP001418444">
    <property type="component" value="Unassembled WGS sequence"/>
</dbReference>
<comment type="similarity">
    <text evidence="1">Belongs to the LysR transcriptional regulatory family.</text>
</comment>
<dbReference type="PROSITE" id="PS50931">
    <property type="entry name" value="HTH_LYSR"/>
    <property type="match status" value="1"/>
</dbReference>
<evidence type="ECO:0000259" key="6">
    <source>
        <dbReference type="PROSITE" id="PS50931"/>
    </source>
</evidence>
<dbReference type="SUPFAM" id="SSF46785">
    <property type="entry name" value="Winged helix' DNA-binding domain"/>
    <property type="match status" value="1"/>
</dbReference>
<keyword evidence="3" id="KW-0238">DNA-binding</keyword>
<dbReference type="RefSeq" id="WP_344785793.1">
    <property type="nucleotide sequence ID" value="NZ_BAAAZW010000013.1"/>
</dbReference>
<dbReference type="Gene3D" id="1.10.10.10">
    <property type="entry name" value="Winged helix-like DNA-binding domain superfamily/Winged helix DNA-binding domain"/>
    <property type="match status" value="1"/>
</dbReference>
<evidence type="ECO:0000256" key="2">
    <source>
        <dbReference type="ARBA" id="ARBA00023015"/>
    </source>
</evidence>
<dbReference type="PANTHER" id="PTHR30346">
    <property type="entry name" value="TRANSCRIPTIONAL DUAL REGULATOR HCAR-RELATED"/>
    <property type="match status" value="1"/>
</dbReference>
<organism evidence="7 8">
    <name type="scientific">Gordonia caeni</name>
    <dbReference type="NCBI Taxonomy" id="1007097"/>
    <lineage>
        <taxon>Bacteria</taxon>
        <taxon>Bacillati</taxon>
        <taxon>Actinomycetota</taxon>
        <taxon>Actinomycetes</taxon>
        <taxon>Mycobacteriales</taxon>
        <taxon>Gordoniaceae</taxon>
        <taxon>Gordonia</taxon>
    </lineage>
</organism>
<dbReference type="Pfam" id="PF03466">
    <property type="entry name" value="LysR_substrate"/>
    <property type="match status" value="1"/>
</dbReference>
<keyword evidence="4" id="KW-0010">Activator</keyword>
<comment type="caution">
    <text evidence="7">The sequence shown here is derived from an EMBL/GenBank/DDBJ whole genome shotgun (WGS) entry which is preliminary data.</text>
</comment>
<dbReference type="EMBL" id="BAAAZW010000013">
    <property type="protein sequence ID" value="GAA3970054.1"/>
    <property type="molecule type" value="Genomic_DNA"/>
</dbReference>
<dbReference type="Pfam" id="PF00126">
    <property type="entry name" value="HTH_1"/>
    <property type="match status" value="1"/>
</dbReference>
<dbReference type="InterPro" id="IPR000847">
    <property type="entry name" value="LysR_HTH_N"/>
</dbReference>
<reference evidence="8" key="1">
    <citation type="journal article" date="2019" name="Int. J. Syst. Evol. Microbiol.">
        <title>The Global Catalogue of Microorganisms (GCM) 10K type strain sequencing project: providing services to taxonomists for standard genome sequencing and annotation.</title>
        <authorList>
            <consortium name="The Broad Institute Genomics Platform"/>
            <consortium name="The Broad Institute Genome Sequencing Center for Infectious Disease"/>
            <person name="Wu L."/>
            <person name="Ma J."/>
        </authorList>
    </citation>
    <scope>NUCLEOTIDE SEQUENCE [LARGE SCALE GENOMIC DNA]</scope>
    <source>
        <strain evidence="8">JCM 16923</strain>
    </source>
</reference>
<dbReference type="SUPFAM" id="SSF53850">
    <property type="entry name" value="Periplasmic binding protein-like II"/>
    <property type="match status" value="1"/>
</dbReference>
<dbReference type="PRINTS" id="PR00039">
    <property type="entry name" value="HTHLYSR"/>
</dbReference>
<protein>
    <submittedName>
        <fullName evidence="7">LysR family transcriptional regulator</fullName>
    </submittedName>
</protein>
<name>A0ABP7PRH4_9ACTN</name>
<evidence type="ECO:0000256" key="1">
    <source>
        <dbReference type="ARBA" id="ARBA00009437"/>
    </source>
</evidence>
<evidence type="ECO:0000313" key="7">
    <source>
        <dbReference type="EMBL" id="GAA3970054.1"/>
    </source>
</evidence>